<name>A0AAQ3PB61_VIGMU</name>
<sequence>MDTSVVASGEVVGGIFLAGDELFRVEELAIGAASDFVDDSGFKIDKDSARDMLAGSGFAKEGVEGVVCDSEGCVTVKGEMVRMQEIKRSKRKRKEKEKRKTLASCHRAECHVRDSRVPSKSFRPGSRPDRCEC</sequence>
<keyword evidence="2" id="KW-1185">Reference proteome</keyword>
<gene>
    <name evidence="1" type="ORF">V8G54_002341</name>
</gene>
<dbReference type="EMBL" id="CP144700">
    <property type="protein sequence ID" value="WVZ23797.1"/>
    <property type="molecule type" value="Genomic_DNA"/>
</dbReference>
<evidence type="ECO:0000313" key="2">
    <source>
        <dbReference type="Proteomes" id="UP001374535"/>
    </source>
</evidence>
<accession>A0AAQ3PB61</accession>
<proteinExistence type="predicted"/>
<evidence type="ECO:0000313" key="1">
    <source>
        <dbReference type="EMBL" id="WVZ23797.1"/>
    </source>
</evidence>
<dbReference type="AlphaFoldDB" id="A0AAQ3PB61"/>
<dbReference type="Proteomes" id="UP001374535">
    <property type="component" value="Chromosome 1"/>
</dbReference>
<organism evidence="1 2">
    <name type="scientific">Vigna mungo</name>
    <name type="common">Black gram</name>
    <name type="synonym">Phaseolus mungo</name>
    <dbReference type="NCBI Taxonomy" id="3915"/>
    <lineage>
        <taxon>Eukaryota</taxon>
        <taxon>Viridiplantae</taxon>
        <taxon>Streptophyta</taxon>
        <taxon>Embryophyta</taxon>
        <taxon>Tracheophyta</taxon>
        <taxon>Spermatophyta</taxon>
        <taxon>Magnoliopsida</taxon>
        <taxon>eudicotyledons</taxon>
        <taxon>Gunneridae</taxon>
        <taxon>Pentapetalae</taxon>
        <taxon>rosids</taxon>
        <taxon>fabids</taxon>
        <taxon>Fabales</taxon>
        <taxon>Fabaceae</taxon>
        <taxon>Papilionoideae</taxon>
        <taxon>50 kb inversion clade</taxon>
        <taxon>NPAAA clade</taxon>
        <taxon>indigoferoid/millettioid clade</taxon>
        <taxon>Phaseoleae</taxon>
        <taxon>Vigna</taxon>
    </lineage>
</organism>
<protein>
    <submittedName>
        <fullName evidence="1">Uncharacterized protein</fullName>
    </submittedName>
</protein>
<reference evidence="1 2" key="1">
    <citation type="journal article" date="2023" name="Life. Sci Alliance">
        <title>Evolutionary insights into 3D genome organization and epigenetic landscape of Vigna mungo.</title>
        <authorList>
            <person name="Junaid A."/>
            <person name="Singh B."/>
            <person name="Bhatia S."/>
        </authorList>
    </citation>
    <scope>NUCLEOTIDE SEQUENCE [LARGE SCALE GENOMIC DNA]</scope>
    <source>
        <strain evidence="1">Urdbean</strain>
    </source>
</reference>